<dbReference type="EMBL" id="AZBU02000003">
    <property type="protein sequence ID" value="TKR89456.1"/>
    <property type="molecule type" value="Genomic_DNA"/>
</dbReference>
<reference evidence="2 3" key="2">
    <citation type="journal article" date="2019" name="G3 (Bethesda)">
        <title>Hybrid Assembly of the Genome of the Entomopathogenic Nematode Steinernema carpocapsae Identifies the X-Chromosome.</title>
        <authorList>
            <person name="Serra L."/>
            <person name="Macchietto M."/>
            <person name="Macias-Munoz A."/>
            <person name="McGill C.J."/>
            <person name="Rodriguez I.M."/>
            <person name="Rodriguez B."/>
            <person name="Murad R."/>
            <person name="Mortazavi A."/>
        </authorList>
    </citation>
    <scope>NUCLEOTIDE SEQUENCE [LARGE SCALE GENOMIC DNA]</scope>
    <source>
        <strain evidence="2 3">ALL</strain>
    </source>
</reference>
<sequence>MITFQQKLPLPPSQPSTYGSKTQSWSYSKFKTSVDPVQIEQPESKDTALIVHVGTQSSPFLASLWVRGGVGGEILVIDENSEGDRKYLLEGRWLTVTYRDFPSKTAIRSTSSTWLIW</sequence>
<keyword evidence="3" id="KW-1185">Reference proteome</keyword>
<protein>
    <submittedName>
        <fullName evidence="2">Uncharacterized protein</fullName>
    </submittedName>
</protein>
<accession>A0A4U5P0I7</accession>
<name>A0A4U5P0I7_STECR</name>
<evidence type="ECO:0000256" key="1">
    <source>
        <dbReference type="SAM" id="MobiDB-lite"/>
    </source>
</evidence>
<feature type="region of interest" description="Disordered" evidence="1">
    <location>
        <begin position="1"/>
        <end position="23"/>
    </location>
</feature>
<reference evidence="2 3" key="1">
    <citation type="journal article" date="2015" name="Genome Biol.">
        <title>Comparative genomics of Steinernema reveals deeply conserved gene regulatory networks.</title>
        <authorList>
            <person name="Dillman A.R."/>
            <person name="Macchietto M."/>
            <person name="Porter C.F."/>
            <person name="Rogers A."/>
            <person name="Williams B."/>
            <person name="Antoshechkin I."/>
            <person name="Lee M.M."/>
            <person name="Goodwin Z."/>
            <person name="Lu X."/>
            <person name="Lewis E.E."/>
            <person name="Goodrich-Blair H."/>
            <person name="Stock S.P."/>
            <person name="Adams B.J."/>
            <person name="Sternberg P.W."/>
            <person name="Mortazavi A."/>
        </authorList>
    </citation>
    <scope>NUCLEOTIDE SEQUENCE [LARGE SCALE GENOMIC DNA]</scope>
    <source>
        <strain evidence="2 3">ALL</strain>
    </source>
</reference>
<dbReference type="Proteomes" id="UP000298663">
    <property type="component" value="Unassembled WGS sequence"/>
</dbReference>
<organism evidence="2 3">
    <name type="scientific">Steinernema carpocapsae</name>
    <name type="common">Entomopathogenic nematode</name>
    <dbReference type="NCBI Taxonomy" id="34508"/>
    <lineage>
        <taxon>Eukaryota</taxon>
        <taxon>Metazoa</taxon>
        <taxon>Ecdysozoa</taxon>
        <taxon>Nematoda</taxon>
        <taxon>Chromadorea</taxon>
        <taxon>Rhabditida</taxon>
        <taxon>Tylenchina</taxon>
        <taxon>Panagrolaimomorpha</taxon>
        <taxon>Strongyloidoidea</taxon>
        <taxon>Steinernematidae</taxon>
        <taxon>Steinernema</taxon>
    </lineage>
</organism>
<proteinExistence type="predicted"/>
<gene>
    <name evidence="2" type="ORF">L596_013556</name>
</gene>
<evidence type="ECO:0000313" key="3">
    <source>
        <dbReference type="Proteomes" id="UP000298663"/>
    </source>
</evidence>
<evidence type="ECO:0000313" key="2">
    <source>
        <dbReference type="EMBL" id="TKR89456.1"/>
    </source>
</evidence>
<comment type="caution">
    <text evidence="2">The sequence shown here is derived from an EMBL/GenBank/DDBJ whole genome shotgun (WGS) entry which is preliminary data.</text>
</comment>
<dbReference type="AlphaFoldDB" id="A0A4U5P0I7"/>